<accession>A0A836C445</accession>
<dbReference type="Gene3D" id="3.40.50.1820">
    <property type="entry name" value="alpha/beta hydrolase"/>
    <property type="match status" value="1"/>
</dbReference>
<gene>
    <name evidence="2" type="ORF">HYH03_003661</name>
</gene>
<name>A0A836C445_9CHLO</name>
<comment type="caution">
    <text evidence="2">The sequence shown here is derived from an EMBL/GenBank/DDBJ whole genome shotgun (WGS) entry which is preliminary data.</text>
</comment>
<evidence type="ECO:0000313" key="3">
    <source>
        <dbReference type="Proteomes" id="UP000612055"/>
    </source>
</evidence>
<proteinExistence type="predicted"/>
<feature type="domain" description="Fungal lipase-type" evidence="1">
    <location>
        <begin position="3"/>
        <end position="134"/>
    </location>
</feature>
<dbReference type="Pfam" id="PF01764">
    <property type="entry name" value="Lipase_3"/>
    <property type="match status" value="1"/>
</dbReference>
<dbReference type="InterPro" id="IPR051218">
    <property type="entry name" value="Sec_MonoDiacylglyc_Lipase"/>
</dbReference>
<dbReference type="Proteomes" id="UP000612055">
    <property type="component" value="Unassembled WGS sequence"/>
</dbReference>
<dbReference type="PANTHER" id="PTHR45856">
    <property type="entry name" value="ALPHA/BETA-HYDROLASES SUPERFAMILY PROTEIN"/>
    <property type="match status" value="1"/>
</dbReference>
<protein>
    <recommendedName>
        <fullName evidence="1">Fungal lipase-type domain-containing protein</fullName>
    </recommendedName>
</protein>
<reference evidence="2" key="1">
    <citation type="journal article" date="2020" name="bioRxiv">
        <title>Comparative genomics of Chlamydomonas.</title>
        <authorList>
            <person name="Craig R.J."/>
            <person name="Hasan A.R."/>
            <person name="Ness R.W."/>
            <person name="Keightley P.D."/>
        </authorList>
    </citation>
    <scope>NUCLEOTIDE SEQUENCE</scope>
    <source>
        <strain evidence="2">CCAP 11/70</strain>
    </source>
</reference>
<dbReference type="OrthoDB" id="438440at2759"/>
<dbReference type="EMBL" id="JAEHOE010000010">
    <property type="protein sequence ID" value="KAG2498402.1"/>
    <property type="molecule type" value="Genomic_DNA"/>
</dbReference>
<dbReference type="InterPro" id="IPR002921">
    <property type="entry name" value="Fungal_lipase-type"/>
</dbReference>
<dbReference type="InterPro" id="IPR029058">
    <property type="entry name" value="AB_hydrolase_fold"/>
</dbReference>
<dbReference type="AlphaFoldDB" id="A0A836C445"/>
<dbReference type="SUPFAM" id="SSF53474">
    <property type="entry name" value="alpha/beta-Hydrolases"/>
    <property type="match status" value="1"/>
</dbReference>
<dbReference type="PANTHER" id="PTHR45856:SF24">
    <property type="entry name" value="FUNGAL LIPASE-LIKE DOMAIN-CONTAINING PROTEIN"/>
    <property type="match status" value="1"/>
</dbReference>
<sequence length="201" mass="22239">MHVAFRGTENIRDALSNIDVRRVDAKFQGRQVRLHSGFYRQYASIQSELRALIRQQTASREVDTIYLTGHSLGGALATIAAADVATMFPETPVHCYTFGAPRTGDAAFVHLFDQHVSSNLRVVNEDDPVPMVPISPRFQHVSNGIVIDDKGVITAAKTDLPWFVRPLLGLAYLDPSAPIRDHDCGVYIGRLGALRSPHTRH</sequence>
<evidence type="ECO:0000259" key="1">
    <source>
        <dbReference type="Pfam" id="PF01764"/>
    </source>
</evidence>
<dbReference type="CDD" id="cd00519">
    <property type="entry name" value="Lipase_3"/>
    <property type="match status" value="1"/>
</dbReference>
<keyword evidence="3" id="KW-1185">Reference proteome</keyword>
<organism evidence="2 3">
    <name type="scientific">Edaphochlamys debaryana</name>
    <dbReference type="NCBI Taxonomy" id="47281"/>
    <lineage>
        <taxon>Eukaryota</taxon>
        <taxon>Viridiplantae</taxon>
        <taxon>Chlorophyta</taxon>
        <taxon>core chlorophytes</taxon>
        <taxon>Chlorophyceae</taxon>
        <taxon>CS clade</taxon>
        <taxon>Chlamydomonadales</taxon>
        <taxon>Chlamydomonadales incertae sedis</taxon>
        <taxon>Edaphochlamys</taxon>
    </lineage>
</organism>
<dbReference type="GO" id="GO:0006629">
    <property type="term" value="P:lipid metabolic process"/>
    <property type="evidence" value="ECO:0007669"/>
    <property type="project" value="InterPro"/>
</dbReference>
<evidence type="ECO:0000313" key="2">
    <source>
        <dbReference type="EMBL" id="KAG2498402.1"/>
    </source>
</evidence>